<keyword evidence="1" id="KW-0472">Membrane</keyword>
<evidence type="ECO:0000313" key="2">
    <source>
        <dbReference type="EMBL" id="WVZ06951.1"/>
    </source>
</evidence>
<proteinExistence type="predicted"/>
<name>A0AAQ3NDE4_VIGMU</name>
<evidence type="ECO:0000256" key="1">
    <source>
        <dbReference type="SAM" id="Phobius"/>
    </source>
</evidence>
<dbReference type="AlphaFoldDB" id="A0AAQ3NDE4"/>
<feature type="transmembrane region" description="Helical" evidence="1">
    <location>
        <begin position="23"/>
        <end position="42"/>
    </location>
</feature>
<protein>
    <submittedName>
        <fullName evidence="2">Uncharacterized protein</fullName>
    </submittedName>
</protein>
<sequence length="159" mass="18308">MTLYFPPNKISNRKPTISFTTQIFHFHILVFTYICNLNIYIYRHSFPNLIILTLNFGQISPTFHSNLKRTVLSVQLPSTITLTTMRKHQVPTTLSHFQQRGDPIHLRISQTLAPILPFSLRKTHLIRKLGLGDPVLHHFNTPTIPQTLVSLANETNPVF</sequence>
<dbReference type="Proteomes" id="UP001374535">
    <property type="component" value="Chromosome 6"/>
</dbReference>
<keyword evidence="3" id="KW-1185">Reference proteome</keyword>
<gene>
    <name evidence="2" type="ORF">V8G54_020297</name>
</gene>
<keyword evidence="1" id="KW-1133">Transmembrane helix</keyword>
<organism evidence="2 3">
    <name type="scientific">Vigna mungo</name>
    <name type="common">Black gram</name>
    <name type="synonym">Phaseolus mungo</name>
    <dbReference type="NCBI Taxonomy" id="3915"/>
    <lineage>
        <taxon>Eukaryota</taxon>
        <taxon>Viridiplantae</taxon>
        <taxon>Streptophyta</taxon>
        <taxon>Embryophyta</taxon>
        <taxon>Tracheophyta</taxon>
        <taxon>Spermatophyta</taxon>
        <taxon>Magnoliopsida</taxon>
        <taxon>eudicotyledons</taxon>
        <taxon>Gunneridae</taxon>
        <taxon>Pentapetalae</taxon>
        <taxon>rosids</taxon>
        <taxon>fabids</taxon>
        <taxon>Fabales</taxon>
        <taxon>Fabaceae</taxon>
        <taxon>Papilionoideae</taxon>
        <taxon>50 kb inversion clade</taxon>
        <taxon>NPAAA clade</taxon>
        <taxon>indigoferoid/millettioid clade</taxon>
        <taxon>Phaseoleae</taxon>
        <taxon>Vigna</taxon>
    </lineage>
</organism>
<reference evidence="2 3" key="1">
    <citation type="journal article" date="2023" name="Life. Sci Alliance">
        <title>Evolutionary insights into 3D genome organization and epigenetic landscape of Vigna mungo.</title>
        <authorList>
            <person name="Junaid A."/>
            <person name="Singh B."/>
            <person name="Bhatia S."/>
        </authorList>
    </citation>
    <scope>NUCLEOTIDE SEQUENCE [LARGE SCALE GENOMIC DNA]</scope>
    <source>
        <strain evidence="2">Urdbean</strain>
    </source>
</reference>
<accession>A0AAQ3NDE4</accession>
<evidence type="ECO:0000313" key="3">
    <source>
        <dbReference type="Proteomes" id="UP001374535"/>
    </source>
</evidence>
<keyword evidence="1" id="KW-0812">Transmembrane</keyword>
<dbReference type="EMBL" id="CP144695">
    <property type="protein sequence ID" value="WVZ06951.1"/>
    <property type="molecule type" value="Genomic_DNA"/>
</dbReference>